<proteinExistence type="predicted"/>
<dbReference type="AlphaFoldDB" id="K1MAL6"/>
<evidence type="ECO:0000256" key="1">
    <source>
        <dbReference type="SAM" id="SignalP"/>
    </source>
</evidence>
<dbReference type="SUPFAM" id="SSF55486">
    <property type="entry name" value="Metalloproteases ('zincins'), catalytic domain"/>
    <property type="match status" value="1"/>
</dbReference>
<feature type="chain" id="PRO_5003848316" description="Peptidase M12B domain-containing protein" evidence="1">
    <location>
        <begin position="19"/>
        <end position="952"/>
    </location>
</feature>
<evidence type="ECO:0008006" key="4">
    <source>
        <dbReference type="Google" id="ProtNLM"/>
    </source>
</evidence>
<gene>
    <name evidence="2" type="ORF">HMPREF9699_00369</name>
</gene>
<dbReference type="PATRIC" id="fig|883096.3.peg.375"/>
<keyword evidence="1" id="KW-0732">Signal</keyword>
<reference evidence="2 3" key="1">
    <citation type="submission" date="2012-07" db="EMBL/GenBank/DDBJ databases">
        <title>The Genome Sequence of Bergeyella zoohelcum ATCC 43767.</title>
        <authorList>
            <consortium name="The Broad Institute Genome Sequencing Platform"/>
            <person name="Earl A."/>
            <person name="Ward D."/>
            <person name="Feldgarden M."/>
            <person name="Gevers D."/>
            <person name="Huys G."/>
            <person name="Walker B."/>
            <person name="Young S.K."/>
            <person name="Zeng Q."/>
            <person name="Gargeya S."/>
            <person name="Fitzgerald M."/>
            <person name="Haas B."/>
            <person name="Abouelleil A."/>
            <person name="Alvarado L."/>
            <person name="Arachchi H.M."/>
            <person name="Berlin A.M."/>
            <person name="Chapman S.B."/>
            <person name="Goldberg J."/>
            <person name="Griggs A."/>
            <person name="Gujja S."/>
            <person name="Hansen M."/>
            <person name="Howarth C."/>
            <person name="Imamovic A."/>
            <person name="Larimer J."/>
            <person name="McCowen C."/>
            <person name="Montmayeur A."/>
            <person name="Murphy C."/>
            <person name="Neiman D."/>
            <person name="Pearson M."/>
            <person name="Priest M."/>
            <person name="Roberts A."/>
            <person name="Saif S."/>
            <person name="Shea T."/>
            <person name="Sisk P."/>
            <person name="Sykes S."/>
            <person name="Wortman J."/>
            <person name="Nusbaum C."/>
            <person name="Birren B."/>
        </authorList>
    </citation>
    <scope>NUCLEOTIDE SEQUENCE [LARGE SCALE GENOMIC DNA]</scope>
    <source>
        <strain evidence="2 3">ATCC 43767</strain>
    </source>
</reference>
<comment type="caution">
    <text evidence="2">The sequence shown here is derived from an EMBL/GenBank/DDBJ whole genome shotgun (WGS) entry which is preliminary data.</text>
</comment>
<dbReference type="STRING" id="883096.HMPREF9699_00369"/>
<sequence length="952" mass="107279">MRKNIFLFLICFVHSVFAQQVFKTSTKAHEVAERFFQNKSIEWIIPISPSERLTLQWSERKNSFTEKTGIRTFVGYQGDLFIATMSISNTGDVSGDFTWKEKQWRIVTSRDGYLSIIKESSQGKCGGCDGGNCNVHGNMGVHRNPANIFSKAGSQSKQIHTDNFLRVFRLAVLVDKHYYNRYGSKQSVRGFWSRLETSLNEYYAREIGITFQIVNNDKLIIDSSPIFDGKTADRIINSATFKISNLIGEENYDAGIVIARNSDTGIGGLAGLGRVNYSTSKAKAMSTNINRIIAHELGHLFGSLHTFTTGGTSTIKTEPGNGQSIMSYGTPVNFFSLPSIYFIRETVRANTMVGTSKNNEAPVIDTTKLSREYTLPKETFFQFKIDATDSDGDPLLYAFHQADIRKNNAQFESEKSTRDNTKAFYNHWVIGSFVKREYDLSAGKAYTFWLGVNDTKDTYNEIINHPTRYDMYETKVKYVDGIPFKITNFQSKKYKTGEKVMLTWNVDSLLRNHKVRILLSNDFGKTFNHVLALETENDGSHEIVMPHTAIGRQVYHADQNGNPIFHSGLGLIKIEVIDHIAFALTNNDVTGNGGFEVENSEIIFTKTPPSNIKILDGSPIPHADIEAVSTCSGNSTTQLTLNEVRYQNFITRTWTAQDSCGNTSSFVQHIEIEQPTTPPTPSTPQQVKGRVGVNTENPEVTLDIRRIELHLLPLGQPQGVSFPNFTTTERDTFDKKEIKEGTMIYNITEKCLEIFQHNTWMCLGKPANSNTSTSTILTKKYTKGRMGINTGNPQASLDIMEIDIHVLPMGQPQGVSFPNFTTQKRNSFDKQKIKEGTMIYNITEKCLQIFQDNDWNCFHAFPAINGSSIPLAAAPSKEYYKGRVGINISKPQATLDIREIDENFLQGVSFPNFTTLERASFDTTEIKEGTMIYNTTEKCLEIFQNNLWECLR</sequence>
<dbReference type="EMBL" id="AGYA01000006">
    <property type="protein sequence ID" value="EKB59433.1"/>
    <property type="molecule type" value="Genomic_DNA"/>
</dbReference>
<evidence type="ECO:0000313" key="3">
    <source>
        <dbReference type="Proteomes" id="UP000006085"/>
    </source>
</evidence>
<dbReference type="GO" id="GO:0008237">
    <property type="term" value="F:metallopeptidase activity"/>
    <property type="evidence" value="ECO:0007669"/>
    <property type="project" value="InterPro"/>
</dbReference>
<keyword evidence="3" id="KW-1185">Reference proteome</keyword>
<dbReference type="OrthoDB" id="9792152at2"/>
<name>K1MAL6_9FLAO</name>
<feature type="signal peptide" evidence="1">
    <location>
        <begin position="1"/>
        <end position="18"/>
    </location>
</feature>
<dbReference type="Proteomes" id="UP000006085">
    <property type="component" value="Unassembled WGS sequence"/>
</dbReference>
<protein>
    <recommendedName>
        <fullName evidence="4">Peptidase M12B domain-containing protein</fullName>
    </recommendedName>
</protein>
<dbReference type="HOGENOM" id="CLU_309440_0_0_10"/>
<dbReference type="RefSeq" id="WP_002661897.1">
    <property type="nucleotide sequence ID" value="NZ_JH932293.1"/>
</dbReference>
<accession>K1MAL6</accession>
<evidence type="ECO:0000313" key="2">
    <source>
        <dbReference type="EMBL" id="EKB59433.1"/>
    </source>
</evidence>
<dbReference type="eggNOG" id="COG4935">
    <property type="taxonomic scope" value="Bacteria"/>
</dbReference>
<dbReference type="Gene3D" id="3.40.390.10">
    <property type="entry name" value="Collagenase (Catalytic Domain)"/>
    <property type="match status" value="1"/>
</dbReference>
<organism evidence="2 3">
    <name type="scientific">Bergeyella zoohelcum ATCC 43767</name>
    <dbReference type="NCBI Taxonomy" id="883096"/>
    <lineage>
        <taxon>Bacteria</taxon>
        <taxon>Pseudomonadati</taxon>
        <taxon>Bacteroidota</taxon>
        <taxon>Flavobacteriia</taxon>
        <taxon>Flavobacteriales</taxon>
        <taxon>Weeksellaceae</taxon>
        <taxon>Bergeyella</taxon>
    </lineage>
</organism>
<dbReference type="InterPro" id="IPR024079">
    <property type="entry name" value="MetalloPept_cat_dom_sf"/>
</dbReference>
<dbReference type="Pfam" id="PF13688">
    <property type="entry name" value="Reprolysin_5"/>
    <property type="match status" value="1"/>
</dbReference>